<reference evidence="2 3" key="1">
    <citation type="submission" date="2023-08" db="EMBL/GenBank/DDBJ databases">
        <authorList>
            <person name="Folkvardsen B D."/>
            <person name="Norman A."/>
        </authorList>
    </citation>
    <scope>NUCLEOTIDE SEQUENCE [LARGE SCALE GENOMIC DNA]</scope>
    <source>
        <strain evidence="2 3">Mu0053</strain>
    </source>
</reference>
<feature type="transmembrane region" description="Helical" evidence="1">
    <location>
        <begin position="35"/>
        <end position="54"/>
    </location>
</feature>
<feature type="transmembrane region" description="Helical" evidence="1">
    <location>
        <begin position="9"/>
        <end position="29"/>
    </location>
</feature>
<organism evidence="2 3">
    <name type="scientific">[Mycobacterium] burgundiense</name>
    <dbReference type="NCBI Taxonomy" id="3064286"/>
    <lineage>
        <taxon>Bacteria</taxon>
        <taxon>Bacillati</taxon>
        <taxon>Actinomycetota</taxon>
        <taxon>Actinomycetes</taxon>
        <taxon>Mycobacteriales</taxon>
        <taxon>Mycobacteriaceae</taxon>
        <taxon>Mycolicibacterium</taxon>
    </lineage>
</organism>
<evidence type="ECO:0000313" key="3">
    <source>
        <dbReference type="Proteomes" id="UP001190465"/>
    </source>
</evidence>
<sequence>MQTPNSRRIAVIGVVIAAIAAVLVLRPALHSFGYGQLNWAGLGYAGIPLALLWATGARYHGIFRSAVIATTATAVAVGATAALFVLALGLSLSGSGSAGMLLALLWVLPPLVILVLGLAAARFLRPRTPQTV</sequence>
<dbReference type="Proteomes" id="UP001190465">
    <property type="component" value="Chromosome"/>
</dbReference>
<evidence type="ECO:0000313" key="2">
    <source>
        <dbReference type="EMBL" id="CAJ1507792.1"/>
    </source>
</evidence>
<gene>
    <name evidence="2" type="ORF">MU0053_003630</name>
</gene>
<keyword evidence="3" id="KW-1185">Reference proteome</keyword>
<evidence type="ECO:0000256" key="1">
    <source>
        <dbReference type="SAM" id="Phobius"/>
    </source>
</evidence>
<evidence type="ECO:0008006" key="4">
    <source>
        <dbReference type="Google" id="ProtNLM"/>
    </source>
</evidence>
<keyword evidence="1" id="KW-0472">Membrane</keyword>
<name>A0ABN9NK87_9MYCO</name>
<keyword evidence="1" id="KW-1133">Transmembrane helix</keyword>
<feature type="transmembrane region" description="Helical" evidence="1">
    <location>
        <begin position="66"/>
        <end position="92"/>
    </location>
</feature>
<protein>
    <recommendedName>
        <fullName evidence="4">DUF4175 domain-containing protein</fullName>
    </recommendedName>
</protein>
<dbReference type="RefSeq" id="WP_308479000.1">
    <property type="nucleotide sequence ID" value="NZ_OY726397.1"/>
</dbReference>
<feature type="transmembrane region" description="Helical" evidence="1">
    <location>
        <begin position="98"/>
        <end position="121"/>
    </location>
</feature>
<proteinExistence type="predicted"/>
<dbReference type="EMBL" id="OY726397">
    <property type="protein sequence ID" value="CAJ1507792.1"/>
    <property type="molecule type" value="Genomic_DNA"/>
</dbReference>
<keyword evidence="1" id="KW-0812">Transmembrane</keyword>
<accession>A0ABN9NK87</accession>